<dbReference type="AlphaFoldDB" id="M4RR72"/>
<reference evidence="1 2" key="1">
    <citation type="journal article" date="2013" name="Genome Announc.">
        <title>Complete Genome Sequence of the Probiotic Bifidobacterium thermophilum Strain RBL67.</title>
        <authorList>
            <person name="Jans C."/>
            <person name="Lacroix C."/>
            <person name="Follador R."/>
            <person name="Stevens M.J."/>
        </authorList>
    </citation>
    <scope>NUCLEOTIDE SEQUENCE [LARGE SCALE GENOMIC DNA]</scope>
    <source>
        <strain evidence="1 2">RBL67</strain>
    </source>
</reference>
<dbReference type="HOGENOM" id="CLU_3285670_0_0_11"/>
<name>M4RR72_9BIFI</name>
<evidence type="ECO:0000313" key="2">
    <source>
        <dbReference type="Proteomes" id="UP000011835"/>
    </source>
</evidence>
<accession>M4RR72</accession>
<evidence type="ECO:0000313" key="1">
    <source>
        <dbReference type="EMBL" id="AGH40992.1"/>
    </source>
</evidence>
<protein>
    <submittedName>
        <fullName evidence="1">Uncharacterized protein</fullName>
    </submittedName>
</protein>
<dbReference type="PATRIC" id="fig|1254439.12.peg.720"/>
<proteinExistence type="predicted"/>
<dbReference type="Proteomes" id="UP000011835">
    <property type="component" value="Chromosome"/>
</dbReference>
<gene>
    <name evidence="1" type="ORF">D805_0725</name>
</gene>
<organism evidence="1 2">
    <name type="scientific">Bifidobacterium thermophilum RBL67</name>
    <dbReference type="NCBI Taxonomy" id="1254439"/>
    <lineage>
        <taxon>Bacteria</taxon>
        <taxon>Bacillati</taxon>
        <taxon>Actinomycetota</taxon>
        <taxon>Actinomycetes</taxon>
        <taxon>Bifidobacteriales</taxon>
        <taxon>Bifidobacteriaceae</taxon>
        <taxon>Bifidobacterium</taxon>
    </lineage>
</organism>
<keyword evidence="2" id="KW-1185">Reference proteome</keyword>
<sequence>MGEGPQRAAVASRSVTWQVMGIRLALPGGWYSNICSYDAV</sequence>
<dbReference type="EMBL" id="CP004346">
    <property type="protein sequence ID" value="AGH40992.1"/>
    <property type="molecule type" value="Genomic_DNA"/>
</dbReference>
<dbReference type="KEGG" id="btp:D805_0725"/>